<dbReference type="Proteomes" id="UP000007304">
    <property type="component" value="Unassembled WGS sequence"/>
</dbReference>
<dbReference type="AlphaFoldDB" id="H6CB44"/>
<dbReference type="HOGENOM" id="CLU_064787_0_0_1"/>
<dbReference type="VEuPathDB" id="FungiDB:HMPREF1120_08931"/>
<organism evidence="1 2">
    <name type="scientific">Exophiala dermatitidis (strain ATCC 34100 / CBS 525.76 / NIH/UT8656)</name>
    <name type="common">Black yeast</name>
    <name type="synonym">Wangiella dermatitidis</name>
    <dbReference type="NCBI Taxonomy" id="858893"/>
    <lineage>
        <taxon>Eukaryota</taxon>
        <taxon>Fungi</taxon>
        <taxon>Dikarya</taxon>
        <taxon>Ascomycota</taxon>
        <taxon>Pezizomycotina</taxon>
        <taxon>Eurotiomycetes</taxon>
        <taxon>Chaetothyriomycetidae</taxon>
        <taxon>Chaetothyriales</taxon>
        <taxon>Herpotrichiellaceae</taxon>
        <taxon>Exophiala</taxon>
    </lineage>
</organism>
<evidence type="ECO:0000313" key="2">
    <source>
        <dbReference type="Proteomes" id="UP000007304"/>
    </source>
</evidence>
<proteinExistence type="predicted"/>
<dbReference type="STRING" id="858893.H6CB44"/>
<dbReference type="OrthoDB" id="4157455at2759"/>
<protein>
    <recommendedName>
        <fullName evidence="3">Aminoglycoside phosphotransferase domain-containing protein</fullName>
    </recommendedName>
</protein>
<gene>
    <name evidence="1" type="ORF">HMPREF1120_08931</name>
</gene>
<dbReference type="eggNOG" id="ENOG502SPBE">
    <property type="taxonomic scope" value="Eukaryota"/>
</dbReference>
<reference evidence="1" key="1">
    <citation type="submission" date="2011-07" db="EMBL/GenBank/DDBJ databases">
        <title>The Genome Sequence of Exophiala (Wangiella) dermatitidis NIH/UT8656.</title>
        <authorList>
            <consortium name="The Broad Institute Genome Sequencing Platform"/>
            <person name="Cuomo C."/>
            <person name="Wang Z."/>
            <person name="Hunicke-Smith S."/>
            <person name="Szanislo P.J."/>
            <person name="Earl A."/>
            <person name="Young S.K."/>
            <person name="Zeng Q."/>
            <person name="Gargeya S."/>
            <person name="Fitzgerald M."/>
            <person name="Haas B."/>
            <person name="Abouelleil A."/>
            <person name="Alvarado L."/>
            <person name="Arachchi H.M."/>
            <person name="Berlin A."/>
            <person name="Brown A."/>
            <person name="Chapman S.B."/>
            <person name="Chen Z."/>
            <person name="Dunbar C."/>
            <person name="Freedman E."/>
            <person name="Gearin G."/>
            <person name="Gellesch M."/>
            <person name="Goldberg J."/>
            <person name="Griggs A."/>
            <person name="Gujja S."/>
            <person name="Heiman D."/>
            <person name="Howarth C."/>
            <person name="Larson L."/>
            <person name="Lui A."/>
            <person name="MacDonald P.J.P."/>
            <person name="Montmayeur A."/>
            <person name="Murphy C."/>
            <person name="Neiman D."/>
            <person name="Pearson M."/>
            <person name="Priest M."/>
            <person name="Roberts A."/>
            <person name="Saif S."/>
            <person name="Shea T."/>
            <person name="Shenoy N."/>
            <person name="Sisk P."/>
            <person name="Stolte C."/>
            <person name="Sykes S."/>
            <person name="Wortman J."/>
            <person name="Nusbaum C."/>
            <person name="Birren B."/>
        </authorList>
    </citation>
    <scope>NUCLEOTIDE SEQUENCE</scope>
    <source>
        <strain evidence="1">NIH/UT8656</strain>
    </source>
</reference>
<evidence type="ECO:0000313" key="1">
    <source>
        <dbReference type="EMBL" id="EHY60991.1"/>
    </source>
</evidence>
<keyword evidence="2" id="KW-1185">Reference proteome</keyword>
<dbReference type="OMA" id="RWEEEWT"/>
<sequence>MALPNWHPDAEEIARRRVEGQTGYDLQLRQTFQEDINVVSMTRRDVLLDLDLSPSDCLYRLRREENDAARVIYVHVVDIDLLPEESQTSAFELIRDLSRFRGWDDSWDTLTISKSGDTDVQCVPNAFKLHAIPQSIACGSYPLFDILDLEVITSKKPRVAYVKNGTEQCYLKYARFAFEIQWTTQELGAYHALAQKKSRLAPQLLGYVFEGPNRRIIGFLLEALVGRPANITDEKLCEEALQSLHDLGITHGDPNKENILITDSGPRFIDLEDSVMQPLDNPQAWEAMKNEDLCKMKMHLRRSSDAGCSWS</sequence>
<dbReference type="EMBL" id="JH226137">
    <property type="protein sequence ID" value="EHY60991.1"/>
    <property type="molecule type" value="Genomic_DNA"/>
</dbReference>
<name>H6CB44_EXODN</name>
<dbReference type="InterPro" id="IPR011009">
    <property type="entry name" value="Kinase-like_dom_sf"/>
</dbReference>
<dbReference type="SUPFAM" id="SSF56112">
    <property type="entry name" value="Protein kinase-like (PK-like)"/>
    <property type="match status" value="1"/>
</dbReference>
<accession>H6CB44</accession>
<dbReference type="RefSeq" id="XP_009161452.1">
    <property type="nucleotide sequence ID" value="XM_009163204.1"/>
</dbReference>
<dbReference type="InParanoid" id="H6CB44"/>
<dbReference type="GeneID" id="20313570"/>
<evidence type="ECO:0008006" key="3">
    <source>
        <dbReference type="Google" id="ProtNLM"/>
    </source>
</evidence>
<dbReference type="Gene3D" id="1.10.510.10">
    <property type="entry name" value="Transferase(Phosphotransferase) domain 1"/>
    <property type="match status" value="1"/>
</dbReference>